<name>A0ACC2C195_DIPCM</name>
<sequence>MECIALLHCHCNLQQMTAVQQQHFTDIKSVVRQFQRLPVGFTANHKWQCRGCEGLPVVRQLNFSSARYGGSSASCSQSQDRTRSAEELWHQFFLNPLSWWDHRKDKVNHKYPDFKHKKSQEALWVEGRSTPEWAKTKLSVLVPGTIQRSVFSWTAEINRYVRDGQFEKALEHFKEMLREGVSPDNFTFVPVLKACASLGALEEGSWVHAMVIESQYQRDLFVASCLIDMYSKCGRIENACRVFYNLQAHDLVCWGAMIMGYVNCGQEEKALALFEKMHHNKVQPDSQIFVGVLKACARLEYIDKGRDIHALVALYGLESNIFVGACLIDMYGKCGAMEDACRVFEKMPIRNVVCWSAMIMGHVKCGQAEQALKLFEQMQQEQVDPDSTTFVGVLNACAGLEALEHGRRIHAQIMQKKVGADLFVGSALIDMYAKCGSIDDACMAFNSIQTRNVVSWSAMIAGFVKCGQEERALRCYQEMQREQIEPNSVTFVSVLNACANIAALEEGRCIHAQVIQNSLESHIFVGSCLVDMYSKCGSIEEAVRVFNNMPQRNVITWNAMIMGYAMHGLGKEALHLFEKLCQGVCMNINTFVCLLSACAHVGLVDRGLYYFESMCPVYDVPAKPEHYSCIVDILGRYGHLDMAEDFVGKMWAKPDVHVWMTLLASCRAHGNVWLGEWAAKNIMELDPKNESAYVLLSNIYAGAGNETQCSVDM</sequence>
<protein>
    <submittedName>
        <fullName evidence="1">Uncharacterized protein</fullName>
    </submittedName>
</protein>
<organism evidence="1 2">
    <name type="scientific">Diphasiastrum complanatum</name>
    <name type="common">Issler's clubmoss</name>
    <name type="synonym">Lycopodium complanatum</name>
    <dbReference type="NCBI Taxonomy" id="34168"/>
    <lineage>
        <taxon>Eukaryota</taxon>
        <taxon>Viridiplantae</taxon>
        <taxon>Streptophyta</taxon>
        <taxon>Embryophyta</taxon>
        <taxon>Tracheophyta</taxon>
        <taxon>Lycopodiopsida</taxon>
        <taxon>Lycopodiales</taxon>
        <taxon>Lycopodiaceae</taxon>
        <taxon>Lycopodioideae</taxon>
        <taxon>Diphasiastrum</taxon>
    </lineage>
</organism>
<comment type="caution">
    <text evidence="1">The sequence shown here is derived from an EMBL/GenBank/DDBJ whole genome shotgun (WGS) entry which is preliminary data.</text>
</comment>
<evidence type="ECO:0000313" key="2">
    <source>
        <dbReference type="Proteomes" id="UP001162992"/>
    </source>
</evidence>
<gene>
    <name evidence="1" type="ORF">O6H91_12G045900</name>
</gene>
<accession>A0ACC2C195</accession>
<reference evidence="2" key="1">
    <citation type="journal article" date="2024" name="Proc. Natl. Acad. Sci. U.S.A.">
        <title>Extraordinary preservation of gene collinearity over three hundred million years revealed in homosporous lycophytes.</title>
        <authorList>
            <person name="Li C."/>
            <person name="Wickell D."/>
            <person name="Kuo L.Y."/>
            <person name="Chen X."/>
            <person name="Nie B."/>
            <person name="Liao X."/>
            <person name="Peng D."/>
            <person name="Ji J."/>
            <person name="Jenkins J."/>
            <person name="Williams M."/>
            <person name="Shu S."/>
            <person name="Plott C."/>
            <person name="Barry K."/>
            <person name="Rajasekar S."/>
            <person name="Grimwood J."/>
            <person name="Han X."/>
            <person name="Sun S."/>
            <person name="Hou Z."/>
            <person name="He W."/>
            <person name="Dai G."/>
            <person name="Sun C."/>
            <person name="Schmutz J."/>
            <person name="Leebens-Mack J.H."/>
            <person name="Li F.W."/>
            <person name="Wang L."/>
        </authorList>
    </citation>
    <scope>NUCLEOTIDE SEQUENCE [LARGE SCALE GENOMIC DNA]</scope>
    <source>
        <strain evidence="2">cv. PW_Plant_1</strain>
    </source>
</reference>
<keyword evidence="2" id="KW-1185">Reference proteome</keyword>
<evidence type="ECO:0000313" key="1">
    <source>
        <dbReference type="EMBL" id="KAJ7535789.1"/>
    </source>
</evidence>
<dbReference type="EMBL" id="CM055103">
    <property type="protein sequence ID" value="KAJ7535789.1"/>
    <property type="molecule type" value="Genomic_DNA"/>
</dbReference>
<proteinExistence type="predicted"/>
<dbReference type="Proteomes" id="UP001162992">
    <property type="component" value="Chromosome 12"/>
</dbReference>